<dbReference type="EMBL" id="VHSH01000001">
    <property type="protein sequence ID" value="TQV83839.1"/>
    <property type="molecule type" value="Genomic_DNA"/>
</dbReference>
<dbReference type="InterPro" id="IPR036388">
    <property type="entry name" value="WH-like_DNA-bd_sf"/>
</dbReference>
<dbReference type="RefSeq" id="WP_142895074.1">
    <property type="nucleotide sequence ID" value="NZ_ML660052.1"/>
</dbReference>
<dbReference type="FunFam" id="1.10.10.10:FF:000001">
    <property type="entry name" value="LysR family transcriptional regulator"/>
    <property type="match status" value="1"/>
</dbReference>
<dbReference type="PROSITE" id="PS50931">
    <property type="entry name" value="HTH_LYSR"/>
    <property type="match status" value="1"/>
</dbReference>
<evidence type="ECO:0000259" key="5">
    <source>
        <dbReference type="PROSITE" id="PS50931"/>
    </source>
</evidence>
<evidence type="ECO:0000256" key="2">
    <source>
        <dbReference type="ARBA" id="ARBA00023015"/>
    </source>
</evidence>
<dbReference type="GO" id="GO:0003677">
    <property type="term" value="F:DNA binding"/>
    <property type="evidence" value="ECO:0007669"/>
    <property type="project" value="UniProtKB-KW"/>
</dbReference>
<protein>
    <submittedName>
        <fullName evidence="6">LysR family transcriptional regulator</fullName>
    </submittedName>
</protein>
<dbReference type="AlphaFoldDB" id="A0A545U2Z2"/>
<dbReference type="SUPFAM" id="SSF53850">
    <property type="entry name" value="Periplasmic binding protein-like II"/>
    <property type="match status" value="1"/>
</dbReference>
<dbReference type="Gene3D" id="1.10.10.10">
    <property type="entry name" value="Winged helix-like DNA-binding domain superfamily/Winged helix DNA-binding domain"/>
    <property type="match status" value="1"/>
</dbReference>
<dbReference type="PANTHER" id="PTHR30579:SF7">
    <property type="entry name" value="HTH-TYPE TRANSCRIPTIONAL REGULATOR LRHA-RELATED"/>
    <property type="match status" value="1"/>
</dbReference>
<dbReference type="GO" id="GO:0003700">
    <property type="term" value="F:DNA-binding transcription factor activity"/>
    <property type="evidence" value="ECO:0007669"/>
    <property type="project" value="InterPro"/>
</dbReference>
<reference evidence="6 7" key="1">
    <citation type="submission" date="2019-06" db="EMBL/GenBank/DDBJ databases">
        <title>Whole genome sequence for Rhodospirillaceae sp. R148.</title>
        <authorList>
            <person name="Wang G."/>
        </authorList>
    </citation>
    <scope>NUCLEOTIDE SEQUENCE [LARGE SCALE GENOMIC DNA]</scope>
    <source>
        <strain evidence="6 7">R148</strain>
    </source>
</reference>
<evidence type="ECO:0000313" key="6">
    <source>
        <dbReference type="EMBL" id="TQV83839.1"/>
    </source>
</evidence>
<feature type="domain" description="HTH lysR-type" evidence="5">
    <location>
        <begin position="11"/>
        <end position="68"/>
    </location>
</feature>
<keyword evidence="7" id="KW-1185">Reference proteome</keyword>
<organism evidence="6 7">
    <name type="scientific">Denitrobaculum tricleocarpae</name>
    <dbReference type="NCBI Taxonomy" id="2591009"/>
    <lineage>
        <taxon>Bacteria</taxon>
        <taxon>Pseudomonadati</taxon>
        <taxon>Pseudomonadota</taxon>
        <taxon>Alphaproteobacteria</taxon>
        <taxon>Rhodospirillales</taxon>
        <taxon>Rhodospirillaceae</taxon>
        <taxon>Denitrobaculum</taxon>
    </lineage>
</organism>
<dbReference type="Gene3D" id="3.40.190.10">
    <property type="entry name" value="Periplasmic binding protein-like II"/>
    <property type="match status" value="2"/>
</dbReference>
<dbReference type="InterPro" id="IPR005119">
    <property type="entry name" value="LysR_subst-bd"/>
</dbReference>
<evidence type="ECO:0000256" key="4">
    <source>
        <dbReference type="ARBA" id="ARBA00023163"/>
    </source>
</evidence>
<dbReference type="InterPro" id="IPR000847">
    <property type="entry name" value="LysR_HTH_N"/>
</dbReference>
<dbReference type="OrthoDB" id="9789529at2"/>
<sequence length="294" mass="31734">MNKNDRSIATLDSELLRSFIVVARRGNVTRAARALHKTQSALSVQIKQLEERLRVTLFAREARGVTLTEAGETLLQSAEPIVRQLDQVAASFAQTPVTGVVRVGIPDEYGTSILPDVLAAFAARHPQVQVSVRCGFSVDFDTMVDRGELDLAVTTSDHLPVAVKARVLLEEETLWVCRKGFPFSSGQTVPLALFERSCWWRDVAVSALQSAGRPYRIAYSSDSVAGVKAAIASGLAAGMIARSTLEPGMQILKPEDGFPELPVSHLLLLRGEGTDTVAVEAMSEAIVSAFTDDS</sequence>
<dbReference type="PRINTS" id="PR00039">
    <property type="entry name" value="HTHLYSR"/>
</dbReference>
<keyword evidence="3" id="KW-0238">DNA-binding</keyword>
<evidence type="ECO:0000256" key="3">
    <source>
        <dbReference type="ARBA" id="ARBA00023125"/>
    </source>
</evidence>
<evidence type="ECO:0000256" key="1">
    <source>
        <dbReference type="ARBA" id="ARBA00009437"/>
    </source>
</evidence>
<dbReference type="PANTHER" id="PTHR30579">
    <property type="entry name" value="TRANSCRIPTIONAL REGULATOR"/>
    <property type="match status" value="1"/>
</dbReference>
<dbReference type="Proteomes" id="UP000315252">
    <property type="component" value="Unassembled WGS sequence"/>
</dbReference>
<keyword evidence="2" id="KW-0805">Transcription regulation</keyword>
<dbReference type="SUPFAM" id="SSF46785">
    <property type="entry name" value="Winged helix' DNA-binding domain"/>
    <property type="match status" value="1"/>
</dbReference>
<dbReference type="InterPro" id="IPR036390">
    <property type="entry name" value="WH_DNA-bd_sf"/>
</dbReference>
<keyword evidence="4" id="KW-0804">Transcription</keyword>
<proteinExistence type="inferred from homology"/>
<dbReference type="Pfam" id="PF00126">
    <property type="entry name" value="HTH_1"/>
    <property type="match status" value="1"/>
</dbReference>
<dbReference type="Pfam" id="PF03466">
    <property type="entry name" value="LysR_substrate"/>
    <property type="match status" value="1"/>
</dbReference>
<dbReference type="InterPro" id="IPR050176">
    <property type="entry name" value="LTTR"/>
</dbReference>
<name>A0A545U2Z2_9PROT</name>
<comment type="similarity">
    <text evidence="1">Belongs to the LysR transcriptional regulatory family.</text>
</comment>
<accession>A0A545U2Z2</accession>
<comment type="caution">
    <text evidence="6">The sequence shown here is derived from an EMBL/GenBank/DDBJ whole genome shotgun (WGS) entry which is preliminary data.</text>
</comment>
<gene>
    <name evidence="6" type="ORF">FKG95_04470</name>
</gene>
<evidence type="ECO:0000313" key="7">
    <source>
        <dbReference type="Proteomes" id="UP000315252"/>
    </source>
</evidence>